<dbReference type="GO" id="GO:0005506">
    <property type="term" value="F:iron ion binding"/>
    <property type="evidence" value="ECO:0007669"/>
    <property type="project" value="InterPro"/>
</dbReference>
<organism evidence="1 2">
    <name type="scientific">Leptospira kemamanensis</name>
    <dbReference type="NCBI Taxonomy" id="2484942"/>
    <lineage>
        <taxon>Bacteria</taxon>
        <taxon>Pseudomonadati</taxon>
        <taxon>Spirochaetota</taxon>
        <taxon>Spirochaetia</taxon>
        <taxon>Leptospirales</taxon>
        <taxon>Leptospiraceae</taxon>
        <taxon>Leptospira</taxon>
    </lineage>
</organism>
<comment type="caution">
    <text evidence="1">The sequence shown here is derived from an EMBL/GenBank/DDBJ whole genome shotgun (WGS) entry which is preliminary data.</text>
</comment>
<evidence type="ECO:0000313" key="2">
    <source>
        <dbReference type="Proteomes" id="UP000297609"/>
    </source>
</evidence>
<dbReference type="Gene3D" id="3.90.1010.10">
    <property type="match status" value="1"/>
</dbReference>
<gene>
    <name evidence="1" type="ORF">EHQ59_00595</name>
</gene>
<keyword evidence="2" id="KW-1185">Reference proteome</keyword>
<name>A0A4R9JVA5_9LEPT</name>
<proteinExistence type="predicted"/>
<dbReference type="InterPro" id="IPR002871">
    <property type="entry name" value="NIF_FeS_clus_asmbl_NifU_N"/>
</dbReference>
<dbReference type="CDD" id="cd06664">
    <property type="entry name" value="IscU_like"/>
    <property type="match status" value="1"/>
</dbReference>
<reference evidence="1" key="1">
    <citation type="journal article" date="2019" name="PLoS Negl. Trop. Dis.">
        <title>Revisiting the worldwide diversity of Leptospira species in the environment.</title>
        <authorList>
            <person name="Vincent A.T."/>
            <person name="Schiettekatte O."/>
            <person name="Bourhy P."/>
            <person name="Veyrier F.J."/>
            <person name="Picardeau M."/>
        </authorList>
    </citation>
    <scope>NUCLEOTIDE SEQUENCE [LARGE SCALE GENOMIC DNA]</scope>
    <source>
        <strain evidence="1">201702454</strain>
    </source>
</reference>
<dbReference type="OrthoDB" id="9804157at2"/>
<dbReference type="AlphaFoldDB" id="A0A4R9JVA5"/>
<dbReference type="SUPFAM" id="SSF82649">
    <property type="entry name" value="SufE/NifU"/>
    <property type="match status" value="1"/>
</dbReference>
<dbReference type="GO" id="GO:0051536">
    <property type="term" value="F:iron-sulfur cluster binding"/>
    <property type="evidence" value="ECO:0007669"/>
    <property type="project" value="InterPro"/>
</dbReference>
<sequence>MSLENNSYVDFLKWKSLANWQIPKDVVKEVSALNPLCGDEVKLYYLENEDGSLQIQAVSGESCSICSASVGFLFRNQNKFKKEFIPNYLKERKNFLEGMESSLFGDKEELSFLESVKFHPSRHRCALLPWQTLLKIIEVNHDPRT</sequence>
<accession>A0A4R9JVA5</accession>
<protein>
    <submittedName>
        <fullName evidence="1">Iron-sulfur cluster assembly scaffold protein</fullName>
    </submittedName>
</protein>
<evidence type="ECO:0000313" key="1">
    <source>
        <dbReference type="EMBL" id="TGL56762.1"/>
    </source>
</evidence>
<dbReference type="Proteomes" id="UP000297609">
    <property type="component" value="Unassembled WGS sequence"/>
</dbReference>
<dbReference type="GO" id="GO:0016226">
    <property type="term" value="P:iron-sulfur cluster assembly"/>
    <property type="evidence" value="ECO:0007669"/>
    <property type="project" value="InterPro"/>
</dbReference>
<dbReference type="EMBL" id="RQGG01000005">
    <property type="protein sequence ID" value="TGL56762.1"/>
    <property type="molecule type" value="Genomic_DNA"/>
</dbReference>